<dbReference type="Proteomes" id="UP000578688">
    <property type="component" value="Unassembled WGS sequence"/>
</dbReference>
<dbReference type="SUPFAM" id="SSF53300">
    <property type="entry name" value="vWA-like"/>
    <property type="match status" value="1"/>
</dbReference>
<sequence length="227" mass="24699">MDAKPAPGKQAQGRRGARQRGASGAIDWLATLLQGKPKRRADLQHWSRSSAPTQLWLIVVDASASTRRHGALGKAKGLLAEVFERAYRERARIAVLDAQGTRPQWHWQGQKACGALQQWLVELGAGGGSPLIPALQDAHGWLQRRQRLKPGEEQRLLVVTDGRLREWPALPPSPCPATLVDIECAPIRLGRAAQLADELGAEYRHIDSLGPVNATAQAALLRKISPG</sequence>
<accession>A0A7Z0BSP0</accession>
<dbReference type="AlphaFoldDB" id="A0A7Z0BSP0"/>
<evidence type="ECO:0000259" key="2">
    <source>
        <dbReference type="Pfam" id="PF13519"/>
    </source>
</evidence>
<name>A0A7Z0BSP0_9GAMM</name>
<dbReference type="InterPro" id="IPR036465">
    <property type="entry name" value="vWFA_dom_sf"/>
</dbReference>
<dbReference type="EMBL" id="JACBYV010000001">
    <property type="protein sequence ID" value="NYH75443.1"/>
    <property type="molecule type" value="Genomic_DNA"/>
</dbReference>
<gene>
    <name evidence="3" type="ORF">FHR27_004053</name>
</gene>
<evidence type="ECO:0000313" key="3">
    <source>
        <dbReference type="EMBL" id="NYH75443.1"/>
    </source>
</evidence>
<evidence type="ECO:0000313" key="4">
    <source>
        <dbReference type="Proteomes" id="UP000578688"/>
    </source>
</evidence>
<organism evidence="3 4">
    <name type="scientific">Phytopseudomonas flavescens</name>
    <dbReference type="NCBI Taxonomy" id="29435"/>
    <lineage>
        <taxon>Bacteria</taxon>
        <taxon>Pseudomonadati</taxon>
        <taxon>Pseudomonadota</taxon>
        <taxon>Gammaproteobacteria</taxon>
        <taxon>Pseudomonadales</taxon>
        <taxon>Pseudomonadaceae</taxon>
        <taxon>Phytopseudomonas</taxon>
    </lineage>
</organism>
<feature type="domain" description="VWFA" evidence="2">
    <location>
        <begin position="57"/>
        <end position="162"/>
    </location>
</feature>
<dbReference type="InterPro" id="IPR002035">
    <property type="entry name" value="VWF_A"/>
</dbReference>
<feature type="compositionally biased region" description="Low complexity" evidence="1">
    <location>
        <begin position="10"/>
        <end position="23"/>
    </location>
</feature>
<protein>
    <submittedName>
        <fullName evidence="3">Magnesium chelatase subunit ChlD-like protein</fullName>
    </submittedName>
</protein>
<reference evidence="3 4" key="1">
    <citation type="submission" date="2020-07" db="EMBL/GenBank/DDBJ databases">
        <title>Genomic analyses of the natural microbiome of Caenorhabditis elegans.</title>
        <authorList>
            <person name="Samuel B."/>
        </authorList>
    </citation>
    <scope>NUCLEOTIDE SEQUENCE [LARGE SCALE GENOMIC DNA]</scope>
    <source>
        <strain evidence="3 4">BIGb0408</strain>
    </source>
</reference>
<evidence type="ECO:0000256" key="1">
    <source>
        <dbReference type="SAM" id="MobiDB-lite"/>
    </source>
</evidence>
<comment type="caution">
    <text evidence="3">The sequence shown here is derived from an EMBL/GenBank/DDBJ whole genome shotgun (WGS) entry which is preliminary data.</text>
</comment>
<dbReference type="Pfam" id="PF13519">
    <property type="entry name" value="VWA_2"/>
    <property type="match status" value="1"/>
</dbReference>
<dbReference type="Gene3D" id="3.40.50.410">
    <property type="entry name" value="von Willebrand factor, type A domain"/>
    <property type="match status" value="1"/>
</dbReference>
<dbReference type="RefSeq" id="WP_179539401.1">
    <property type="nucleotide sequence ID" value="NZ_JACBYV010000001.1"/>
</dbReference>
<keyword evidence="4" id="KW-1185">Reference proteome</keyword>
<proteinExistence type="predicted"/>
<feature type="region of interest" description="Disordered" evidence="1">
    <location>
        <begin position="1"/>
        <end position="23"/>
    </location>
</feature>